<dbReference type="EMBL" id="JACGXA010000001">
    <property type="protein sequence ID" value="MBA8803193.1"/>
    <property type="molecule type" value="Genomic_DNA"/>
</dbReference>
<evidence type="ECO:0000313" key="4">
    <source>
        <dbReference type="Proteomes" id="UP000580910"/>
    </source>
</evidence>
<feature type="transmembrane region" description="Helical" evidence="1">
    <location>
        <begin position="21"/>
        <end position="43"/>
    </location>
</feature>
<keyword evidence="1" id="KW-0472">Membrane</keyword>
<dbReference type="AlphaFoldDB" id="A0A7W3IZ02"/>
<keyword evidence="1" id="KW-0812">Transmembrane</keyword>
<evidence type="ECO:0000259" key="2">
    <source>
        <dbReference type="Pfam" id="PF07811"/>
    </source>
</evidence>
<proteinExistence type="predicted"/>
<keyword evidence="4" id="KW-1185">Reference proteome</keyword>
<accession>A0A7W3IZ02</accession>
<reference evidence="3 4" key="1">
    <citation type="submission" date="2020-07" db="EMBL/GenBank/DDBJ databases">
        <title>Sequencing the genomes of 1000 actinobacteria strains.</title>
        <authorList>
            <person name="Klenk H.-P."/>
        </authorList>
    </citation>
    <scope>NUCLEOTIDE SEQUENCE [LARGE SCALE GENOMIC DNA]</scope>
    <source>
        <strain evidence="3 4">DSM 21349</strain>
    </source>
</reference>
<keyword evidence="1" id="KW-1133">Transmembrane helix</keyword>
<name>A0A7W3IZ02_9ACTN</name>
<protein>
    <submittedName>
        <fullName evidence="3">Flp pilus assembly protein TadG</fullName>
    </submittedName>
</protein>
<dbReference type="RefSeq" id="WP_182538034.1">
    <property type="nucleotide sequence ID" value="NZ_JACGXA010000001.1"/>
</dbReference>
<dbReference type="Pfam" id="PF07811">
    <property type="entry name" value="TadE"/>
    <property type="match status" value="1"/>
</dbReference>
<sequence length="137" mass="14590">MGTMQRRRHAERGAAAVEFGLVALLLVTLLFGIIQFGFWFWAWQSAGHAAREASRIAAVTPCDTAKITTTGTNDLNGTPKNTTPTVTVTKGSPVKVGDTITVRVQFTTLNLGFFPGYTGNIDKSSTSRVENVPAGGC</sequence>
<dbReference type="Proteomes" id="UP000580910">
    <property type="component" value="Unassembled WGS sequence"/>
</dbReference>
<gene>
    <name evidence="3" type="ORF">FB382_001484</name>
</gene>
<comment type="caution">
    <text evidence="3">The sequence shown here is derived from an EMBL/GenBank/DDBJ whole genome shotgun (WGS) entry which is preliminary data.</text>
</comment>
<organism evidence="3 4">
    <name type="scientific">Nocardioides ginsengisegetis</name>
    <dbReference type="NCBI Taxonomy" id="661491"/>
    <lineage>
        <taxon>Bacteria</taxon>
        <taxon>Bacillati</taxon>
        <taxon>Actinomycetota</taxon>
        <taxon>Actinomycetes</taxon>
        <taxon>Propionibacteriales</taxon>
        <taxon>Nocardioidaceae</taxon>
        <taxon>Nocardioides</taxon>
    </lineage>
</organism>
<evidence type="ECO:0000256" key="1">
    <source>
        <dbReference type="SAM" id="Phobius"/>
    </source>
</evidence>
<feature type="domain" description="TadE-like" evidence="2">
    <location>
        <begin position="13"/>
        <end position="55"/>
    </location>
</feature>
<dbReference type="InterPro" id="IPR012495">
    <property type="entry name" value="TadE-like_dom"/>
</dbReference>
<evidence type="ECO:0000313" key="3">
    <source>
        <dbReference type="EMBL" id="MBA8803193.1"/>
    </source>
</evidence>